<gene>
    <name evidence="18" type="ORF">G3I74_08385</name>
</gene>
<dbReference type="InterPro" id="IPR037167">
    <property type="entry name" value="Peptidase_S11_C_sf"/>
</dbReference>
<dbReference type="Gene3D" id="2.60.410.10">
    <property type="entry name" value="D-Ala-D-Ala carboxypeptidase, C-terminal domain"/>
    <property type="match status" value="1"/>
</dbReference>
<evidence type="ECO:0000313" key="18">
    <source>
        <dbReference type="EMBL" id="NDY95742.1"/>
    </source>
</evidence>
<dbReference type="GO" id="GO:0008360">
    <property type="term" value="P:regulation of cell shape"/>
    <property type="evidence" value="ECO:0007669"/>
    <property type="project" value="UniProtKB-KW"/>
</dbReference>
<dbReference type="Pfam" id="PF00768">
    <property type="entry name" value="Peptidase_S11"/>
    <property type="match status" value="1"/>
</dbReference>
<feature type="domain" description="Peptidase S11 D-Ala-D-Ala carboxypeptidase A C-terminal" evidence="17">
    <location>
        <begin position="274"/>
        <end position="364"/>
    </location>
</feature>
<feature type="active site" description="Acyl-ester intermediate" evidence="13">
    <location>
        <position position="62"/>
    </location>
</feature>
<keyword evidence="10" id="KW-0573">Peptidoglycan synthesis</keyword>
<dbReference type="Pfam" id="PF07943">
    <property type="entry name" value="PBP5_C"/>
    <property type="match status" value="1"/>
</dbReference>
<evidence type="ECO:0000256" key="16">
    <source>
        <dbReference type="SAM" id="SignalP"/>
    </source>
</evidence>
<evidence type="ECO:0000256" key="2">
    <source>
        <dbReference type="ARBA" id="ARBA00004752"/>
    </source>
</evidence>
<sequence>MLKMILPVILASLVLSGMPGVVAQVPVPSAPSIGATSYVLIDFHSEAALAEKDSDEQVEPASITKLMTSYVAFQEIARGNLSLDDEVVISEKAWRTQGSRMFIEVGARVRVEDLLKGIIIQSGNDASVAIAEHIAGDEQVFASMMNEAAARLGMDGTHYVNSNGLPHPDQYTTAADSAILARALISEFPDFYAWYSEREFTYGGIRQHNRNRLLWRDPSVDGLKTGHTSSAGYCLVTSASRDGMRLISVVMGTESEEARASASQALLNYGFRFFETYQLYDAGGEISRERIWKGKADELPLALEQDLFVTIERGRYDELQASLELPEQLTAPVTAGDPIGQLVVRLDGEVVESRALVALTDVEQAGFFGRSSDAVRLWLDGLFGDD</sequence>
<dbReference type="SUPFAM" id="SSF56601">
    <property type="entry name" value="beta-lactamase/transpeptidase-like"/>
    <property type="match status" value="1"/>
</dbReference>
<keyword evidence="6" id="KW-0645">Protease</keyword>
<evidence type="ECO:0000256" key="11">
    <source>
        <dbReference type="ARBA" id="ARBA00023316"/>
    </source>
</evidence>
<dbReference type="UniPathway" id="UPA00219"/>
<dbReference type="GO" id="GO:0009252">
    <property type="term" value="P:peptidoglycan biosynthetic process"/>
    <property type="evidence" value="ECO:0007669"/>
    <property type="project" value="UniProtKB-UniPathway"/>
</dbReference>
<evidence type="ECO:0000256" key="4">
    <source>
        <dbReference type="ARBA" id="ARBA00012448"/>
    </source>
</evidence>
<feature type="chain" id="PRO_5032458144" description="serine-type D-Ala-D-Ala carboxypeptidase" evidence="16">
    <location>
        <begin position="24"/>
        <end position="386"/>
    </location>
</feature>
<dbReference type="GO" id="GO:0006508">
    <property type="term" value="P:proteolysis"/>
    <property type="evidence" value="ECO:0007669"/>
    <property type="project" value="UniProtKB-KW"/>
</dbReference>
<evidence type="ECO:0000256" key="6">
    <source>
        <dbReference type="ARBA" id="ARBA00022670"/>
    </source>
</evidence>
<dbReference type="SMART" id="SM00936">
    <property type="entry name" value="PBP5_C"/>
    <property type="match status" value="1"/>
</dbReference>
<dbReference type="GO" id="GO:0071555">
    <property type="term" value="P:cell wall organization"/>
    <property type="evidence" value="ECO:0007669"/>
    <property type="project" value="UniProtKB-KW"/>
</dbReference>
<dbReference type="InterPro" id="IPR015956">
    <property type="entry name" value="Peniciliin-bd_prot_C_sf"/>
</dbReference>
<evidence type="ECO:0000256" key="8">
    <source>
        <dbReference type="ARBA" id="ARBA00022801"/>
    </source>
</evidence>
<evidence type="ECO:0000259" key="17">
    <source>
        <dbReference type="SMART" id="SM00936"/>
    </source>
</evidence>
<dbReference type="EMBL" id="JAAGSC010000040">
    <property type="protein sequence ID" value="NDY95742.1"/>
    <property type="molecule type" value="Genomic_DNA"/>
</dbReference>
<feature type="signal peptide" evidence="16">
    <location>
        <begin position="1"/>
        <end position="23"/>
    </location>
</feature>
<comment type="caution">
    <text evidence="18">The sequence shown here is derived from an EMBL/GenBank/DDBJ whole genome shotgun (WGS) entry which is preliminary data.</text>
</comment>
<dbReference type="EC" id="3.4.16.4" evidence="4"/>
<reference evidence="18 19" key="1">
    <citation type="submission" date="2020-02" db="EMBL/GenBank/DDBJ databases">
        <authorList>
            <person name="Zhang X.-Y."/>
        </authorList>
    </citation>
    <scope>NUCLEOTIDE SEQUENCE [LARGE SCALE GENOMIC DNA]</scope>
    <source>
        <strain evidence="18 19">C33</strain>
    </source>
</reference>
<feature type="active site" description="Proton acceptor" evidence="13">
    <location>
        <position position="65"/>
    </location>
</feature>
<evidence type="ECO:0000256" key="10">
    <source>
        <dbReference type="ARBA" id="ARBA00022984"/>
    </source>
</evidence>
<dbReference type="InterPro" id="IPR012907">
    <property type="entry name" value="Peptidase_S11_C"/>
</dbReference>
<comment type="pathway">
    <text evidence="2">Cell wall biogenesis; peptidoglycan biosynthesis.</text>
</comment>
<evidence type="ECO:0000256" key="14">
    <source>
        <dbReference type="PIRSR" id="PIRSR618044-2"/>
    </source>
</evidence>
<evidence type="ECO:0000256" key="1">
    <source>
        <dbReference type="ARBA" id="ARBA00003217"/>
    </source>
</evidence>
<comment type="similarity">
    <text evidence="3 15">Belongs to the peptidase S11 family.</text>
</comment>
<proteinExistence type="inferred from homology"/>
<evidence type="ECO:0000313" key="19">
    <source>
        <dbReference type="Proteomes" id="UP000484885"/>
    </source>
</evidence>
<accession>A0A845UZM5</accession>
<comment type="function">
    <text evidence="1">Removes C-terminal D-alanyl residues from sugar-peptide cell wall precursors.</text>
</comment>
<keyword evidence="8" id="KW-0378">Hydrolase</keyword>
<keyword evidence="11" id="KW-0961">Cell wall biogenesis/degradation</keyword>
<dbReference type="Gene3D" id="3.40.710.10">
    <property type="entry name" value="DD-peptidase/beta-lactamase superfamily"/>
    <property type="match status" value="1"/>
</dbReference>
<dbReference type="PRINTS" id="PR00725">
    <property type="entry name" value="DADACBPTASE1"/>
</dbReference>
<dbReference type="InterPro" id="IPR012338">
    <property type="entry name" value="Beta-lactam/transpept-like"/>
</dbReference>
<dbReference type="GO" id="GO:0009002">
    <property type="term" value="F:serine-type D-Ala-D-Ala carboxypeptidase activity"/>
    <property type="evidence" value="ECO:0007669"/>
    <property type="project" value="UniProtKB-EC"/>
</dbReference>
<keyword evidence="7 16" id="KW-0732">Signal</keyword>
<dbReference type="PANTHER" id="PTHR21581:SF6">
    <property type="entry name" value="TRAFFICKING PROTEIN PARTICLE COMPLEX SUBUNIT 12"/>
    <property type="match status" value="1"/>
</dbReference>
<evidence type="ECO:0000256" key="12">
    <source>
        <dbReference type="ARBA" id="ARBA00034000"/>
    </source>
</evidence>
<organism evidence="18 19">
    <name type="scientific">Wenzhouxiangella limi</name>
    <dbReference type="NCBI Taxonomy" id="2707351"/>
    <lineage>
        <taxon>Bacteria</taxon>
        <taxon>Pseudomonadati</taxon>
        <taxon>Pseudomonadota</taxon>
        <taxon>Gammaproteobacteria</taxon>
        <taxon>Chromatiales</taxon>
        <taxon>Wenzhouxiangellaceae</taxon>
        <taxon>Wenzhouxiangella</taxon>
    </lineage>
</organism>
<dbReference type="SUPFAM" id="SSF69189">
    <property type="entry name" value="Penicillin-binding protein associated domain"/>
    <property type="match status" value="1"/>
</dbReference>
<evidence type="ECO:0000256" key="13">
    <source>
        <dbReference type="PIRSR" id="PIRSR618044-1"/>
    </source>
</evidence>
<evidence type="ECO:0000256" key="5">
    <source>
        <dbReference type="ARBA" id="ARBA00022645"/>
    </source>
</evidence>
<evidence type="ECO:0000256" key="9">
    <source>
        <dbReference type="ARBA" id="ARBA00022960"/>
    </source>
</evidence>
<dbReference type="AlphaFoldDB" id="A0A845UZM5"/>
<feature type="binding site" evidence="14">
    <location>
        <position position="224"/>
    </location>
    <ligand>
        <name>substrate</name>
    </ligand>
</feature>
<keyword evidence="9" id="KW-0133">Cell shape</keyword>
<dbReference type="InterPro" id="IPR018044">
    <property type="entry name" value="Peptidase_S11"/>
</dbReference>
<dbReference type="RefSeq" id="WP_164211127.1">
    <property type="nucleotide sequence ID" value="NZ_JAAGSC010000040.1"/>
</dbReference>
<evidence type="ECO:0000256" key="7">
    <source>
        <dbReference type="ARBA" id="ARBA00022729"/>
    </source>
</evidence>
<evidence type="ECO:0000256" key="15">
    <source>
        <dbReference type="RuleBase" id="RU004016"/>
    </source>
</evidence>
<name>A0A845UZM5_9GAMM</name>
<feature type="active site" evidence="13">
    <location>
        <position position="122"/>
    </location>
</feature>
<dbReference type="PANTHER" id="PTHR21581">
    <property type="entry name" value="D-ALANYL-D-ALANINE CARBOXYPEPTIDASE"/>
    <property type="match status" value="1"/>
</dbReference>
<protein>
    <recommendedName>
        <fullName evidence="4">serine-type D-Ala-D-Ala carboxypeptidase</fullName>
        <ecNumber evidence="4">3.4.16.4</ecNumber>
    </recommendedName>
</protein>
<dbReference type="Proteomes" id="UP000484885">
    <property type="component" value="Unassembled WGS sequence"/>
</dbReference>
<comment type="catalytic activity">
    <reaction evidence="12">
        <text>Preferential cleavage: (Ac)2-L-Lys-D-Ala-|-D-Ala. Also transpeptidation of peptidyl-alanyl moieties that are N-acyl substituents of D-alanine.</text>
        <dbReference type="EC" id="3.4.16.4"/>
    </reaction>
</comment>
<dbReference type="InterPro" id="IPR001967">
    <property type="entry name" value="Peptidase_S11_N"/>
</dbReference>
<keyword evidence="19" id="KW-1185">Reference proteome</keyword>
<evidence type="ECO:0000256" key="3">
    <source>
        <dbReference type="ARBA" id="ARBA00007164"/>
    </source>
</evidence>
<keyword evidence="5 18" id="KW-0121">Carboxypeptidase</keyword>